<dbReference type="Proteomes" id="UP000297031">
    <property type="component" value="Chromosome"/>
</dbReference>
<dbReference type="NCBIfam" id="TIGR03302">
    <property type="entry name" value="OM_YfiO"/>
    <property type="match status" value="1"/>
</dbReference>
<dbReference type="InterPro" id="IPR017689">
    <property type="entry name" value="BamD"/>
</dbReference>
<keyword evidence="6" id="KW-1185">Reference proteome</keyword>
<dbReference type="InterPro" id="IPR039565">
    <property type="entry name" value="BamD-like"/>
</dbReference>
<dbReference type="Gene3D" id="1.25.40.10">
    <property type="entry name" value="Tetratricopeptide repeat domain"/>
    <property type="match status" value="1"/>
</dbReference>
<name>A0A4P7VGT9_9BACT</name>
<organism evidence="5 6">
    <name type="scientific">Muribaculum gordoncarteri</name>
    <dbReference type="NCBI Taxonomy" id="2530390"/>
    <lineage>
        <taxon>Bacteria</taxon>
        <taxon>Pseudomonadati</taxon>
        <taxon>Bacteroidota</taxon>
        <taxon>Bacteroidia</taxon>
        <taxon>Bacteroidales</taxon>
        <taxon>Muribaculaceae</taxon>
        <taxon>Muribaculum</taxon>
    </lineage>
</organism>
<keyword evidence="2" id="KW-0472">Membrane</keyword>
<evidence type="ECO:0000313" key="5">
    <source>
        <dbReference type="EMBL" id="QCD34876.1"/>
    </source>
</evidence>
<evidence type="ECO:0000313" key="6">
    <source>
        <dbReference type="Proteomes" id="UP000297031"/>
    </source>
</evidence>
<evidence type="ECO:0000256" key="2">
    <source>
        <dbReference type="ARBA" id="ARBA00023136"/>
    </source>
</evidence>
<dbReference type="OrthoDB" id="9770761at2"/>
<evidence type="ECO:0000259" key="4">
    <source>
        <dbReference type="Pfam" id="PF13525"/>
    </source>
</evidence>
<evidence type="ECO:0000256" key="3">
    <source>
        <dbReference type="ARBA" id="ARBA00023237"/>
    </source>
</evidence>
<sequence length="268" mass="31528">MRKYIYITLSVLMLALTSCGEYQRILKSTNPDEKLDFARRAFEQKRYTQATTVLTDIVTQLKGTKNAEESLYLLALSYYENKDYYNSGLYFHTYYSRYPKGKYAELARFYSGYGYYLDSPEPQLDQSETIKGIEELQAFLDYYPRSDKVPVAQNAIFELQDKLTLKELQNAQLYYNLGNYGGNNYESAVIVARNAIKNYPYSKYKEELEMLILKARYQEASQSIEEKKADRFRDVVDEYYSFINNYPDSENRKEADNIMKIASKYVNE</sequence>
<proteinExistence type="predicted"/>
<dbReference type="Pfam" id="PF13525">
    <property type="entry name" value="YfiO"/>
    <property type="match status" value="1"/>
</dbReference>
<dbReference type="InterPro" id="IPR011990">
    <property type="entry name" value="TPR-like_helical_dom_sf"/>
</dbReference>
<keyword evidence="3" id="KW-0998">Cell outer membrane</keyword>
<dbReference type="SUPFAM" id="SSF48452">
    <property type="entry name" value="TPR-like"/>
    <property type="match status" value="1"/>
</dbReference>
<feature type="domain" description="Outer membrane lipoprotein BamD-like" evidence="4">
    <location>
        <begin position="38"/>
        <end position="179"/>
    </location>
</feature>
<dbReference type="KEGG" id="mgod:E7746_02775"/>
<dbReference type="EMBL" id="CP039393">
    <property type="protein sequence ID" value="QCD34876.1"/>
    <property type="molecule type" value="Genomic_DNA"/>
</dbReference>
<evidence type="ECO:0000256" key="1">
    <source>
        <dbReference type="ARBA" id="ARBA00022729"/>
    </source>
</evidence>
<protein>
    <submittedName>
        <fullName evidence="5">Outer membrane protein assembly factor BamD</fullName>
    </submittedName>
</protein>
<reference evidence="5 6" key="1">
    <citation type="submission" date="2019-02" db="EMBL/GenBank/DDBJ databases">
        <title>Isolation and identification of novel species under the genus Muribaculum.</title>
        <authorList>
            <person name="Miyake S."/>
            <person name="Ding Y."/>
            <person name="Low A."/>
            <person name="Soh M."/>
            <person name="Seedorf H."/>
        </authorList>
    </citation>
    <scope>NUCLEOTIDE SEQUENCE [LARGE SCALE GENOMIC DNA]</scope>
    <source>
        <strain evidence="5 6">TLL-A4</strain>
    </source>
</reference>
<dbReference type="RefSeq" id="WP_123396151.1">
    <property type="nucleotide sequence ID" value="NZ_CANQMU010000013.1"/>
</dbReference>
<dbReference type="PROSITE" id="PS51257">
    <property type="entry name" value="PROKAR_LIPOPROTEIN"/>
    <property type="match status" value="1"/>
</dbReference>
<keyword evidence="1" id="KW-0732">Signal</keyword>
<dbReference type="AlphaFoldDB" id="A0A4P7VGT9"/>
<gene>
    <name evidence="5" type="primary">bamD</name>
    <name evidence="5" type="ORF">E7746_02775</name>
</gene>
<accession>A0A4P7VGT9</accession>